<dbReference type="RefSeq" id="WP_273748620.1">
    <property type="nucleotide sequence ID" value="NZ_JAQSJE010000001.1"/>
</dbReference>
<proteinExistence type="predicted"/>
<keyword evidence="2" id="KW-1185">Reference proteome</keyword>
<name>A0ABT5ML26_9PAST</name>
<reference evidence="1 2" key="1">
    <citation type="submission" date="2023-02" db="EMBL/GenBank/DDBJ databases">
        <title>Mannheimia cairiniae sp. nov., a novel species of Mannheimia obtained from moscovy ducks (Cairina moschata) and reclassification of Mannheimia ovis as heterotypic synonym of Mannheimia pernigra.</title>
        <authorList>
            <person name="Christensen H."/>
        </authorList>
    </citation>
    <scope>NUCLEOTIDE SEQUENCE [LARGE SCALE GENOMIC DNA]</scope>
    <source>
        <strain evidence="1 2">AT1</strain>
    </source>
</reference>
<comment type="caution">
    <text evidence="1">The sequence shown here is derived from an EMBL/GenBank/DDBJ whole genome shotgun (WGS) entry which is preliminary data.</text>
</comment>
<dbReference type="EMBL" id="JAQSJE010000001">
    <property type="protein sequence ID" value="MDD0822895.1"/>
    <property type="molecule type" value="Genomic_DNA"/>
</dbReference>
<sequence>MKGIAKSAARWIWERFSESQFSKIQSNRSKKRWTNQQVSKERLIKMFGYNKPDISLKQIAQQFDVNISTINRWAKELGWVKSKEDLKNHSQLKYQQIMVLKNNNLTWREIAQKLCITESNAKMCFKRHSQS</sequence>
<evidence type="ECO:0000313" key="1">
    <source>
        <dbReference type="EMBL" id="MDD0822895.1"/>
    </source>
</evidence>
<dbReference type="Proteomes" id="UP001221909">
    <property type="component" value="Unassembled WGS sequence"/>
</dbReference>
<dbReference type="Gene3D" id="1.10.1660.10">
    <property type="match status" value="1"/>
</dbReference>
<protein>
    <submittedName>
        <fullName evidence="1">Uncharacterized protein</fullName>
    </submittedName>
</protein>
<organism evidence="1 2">
    <name type="scientific">Mannheimia cairinae</name>
    <dbReference type="NCBI Taxonomy" id="3025936"/>
    <lineage>
        <taxon>Bacteria</taxon>
        <taxon>Pseudomonadati</taxon>
        <taxon>Pseudomonadota</taxon>
        <taxon>Gammaproteobacteria</taxon>
        <taxon>Pasteurellales</taxon>
        <taxon>Pasteurellaceae</taxon>
        <taxon>Mannheimia</taxon>
    </lineage>
</organism>
<dbReference type="Gene3D" id="1.10.340.50">
    <property type="match status" value="1"/>
</dbReference>
<evidence type="ECO:0000313" key="2">
    <source>
        <dbReference type="Proteomes" id="UP001221909"/>
    </source>
</evidence>
<gene>
    <name evidence="1" type="ORF">PTQ27_00175</name>
</gene>
<accession>A0ABT5ML26</accession>